<evidence type="ECO:0000256" key="6">
    <source>
        <dbReference type="ARBA" id="ARBA00022741"/>
    </source>
</evidence>
<comment type="caution">
    <text evidence="14">The sequence shown here is derived from an EMBL/GenBank/DDBJ whole genome shotgun (WGS) entry which is preliminary data.</text>
</comment>
<evidence type="ECO:0000256" key="3">
    <source>
        <dbReference type="ARBA" id="ARBA00016943"/>
    </source>
</evidence>
<feature type="binding site" evidence="12">
    <location>
        <position position="247"/>
    </location>
    <ligand>
        <name>K(+)</name>
        <dbReference type="ChEBI" id="CHEBI:29103"/>
    </ligand>
</feature>
<organism evidence="14 15">
    <name type="scientific">Thermophilibacter gallinarum</name>
    <dbReference type="NCBI Taxonomy" id="2779357"/>
    <lineage>
        <taxon>Bacteria</taxon>
        <taxon>Bacillati</taxon>
        <taxon>Actinomycetota</taxon>
        <taxon>Coriobacteriia</taxon>
        <taxon>Coriobacteriales</taxon>
        <taxon>Atopobiaceae</taxon>
        <taxon>Thermophilibacter</taxon>
    </lineage>
</organism>
<evidence type="ECO:0000259" key="13">
    <source>
        <dbReference type="Pfam" id="PF00294"/>
    </source>
</evidence>
<feature type="domain" description="Carbohydrate kinase PfkB" evidence="13">
    <location>
        <begin position="1"/>
        <end position="295"/>
    </location>
</feature>
<dbReference type="PANTHER" id="PTHR10584:SF166">
    <property type="entry name" value="RIBOKINASE"/>
    <property type="match status" value="1"/>
</dbReference>
<feature type="binding site" evidence="12">
    <location>
        <position position="292"/>
    </location>
    <ligand>
        <name>K(+)</name>
        <dbReference type="ChEBI" id="CHEBI:29103"/>
    </ligand>
</feature>
<keyword evidence="4 12" id="KW-0808">Transferase</keyword>
<dbReference type="InterPro" id="IPR029056">
    <property type="entry name" value="Ribokinase-like"/>
</dbReference>
<dbReference type="InterPro" id="IPR002139">
    <property type="entry name" value="Ribo/fructo_kinase"/>
</dbReference>
<evidence type="ECO:0000256" key="7">
    <source>
        <dbReference type="ARBA" id="ARBA00022777"/>
    </source>
</evidence>
<protein>
    <recommendedName>
        <fullName evidence="3 12">Ribokinase</fullName>
        <shortName evidence="12">RK</shortName>
        <ecNumber evidence="2 12">2.7.1.15</ecNumber>
    </recommendedName>
</protein>
<comment type="subunit">
    <text evidence="12">Homodimer.</text>
</comment>
<dbReference type="RefSeq" id="WP_193528811.1">
    <property type="nucleotide sequence ID" value="NZ_JADCJZ010000001.1"/>
</dbReference>
<keyword evidence="12" id="KW-0963">Cytoplasm</keyword>
<dbReference type="Gene3D" id="3.40.1190.20">
    <property type="match status" value="1"/>
</dbReference>
<keyword evidence="7 12" id="KW-0418">Kinase</keyword>
<dbReference type="PROSITE" id="PS00584">
    <property type="entry name" value="PFKB_KINASES_2"/>
    <property type="match status" value="1"/>
</dbReference>
<feature type="binding site" evidence="12">
    <location>
        <begin position="39"/>
        <end position="43"/>
    </location>
    <ligand>
        <name>substrate</name>
    </ligand>
</feature>
<dbReference type="InterPro" id="IPR002173">
    <property type="entry name" value="Carboh/pur_kinase_PfkB_CS"/>
</dbReference>
<comment type="cofactor">
    <cofactor evidence="12">
        <name>Mg(2+)</name>
        <dbReference type="ChEBI" id="CHEBI:18420"/>
    </cofactor>
    <text evidence="12">Requires a divalent cation, most likely magnesium in vivo, as an electrophilic catalyst to aid phosphoryl group transfer. It is the chelate of the metal and the nucleotide that is the actual substrate.</text>
</comment>
<proteinExistence type="inferred from homology"/>
<feature type="active site" description="Proton acceptor" evidence="12">
    <location>
        <position position="253"/>
    </location>
</feature>
<evidence type="ECO:0000256" key="4">
    <source>
        <dbReference type="ARBA" id="ARBA00022679"/>
    </source>
</evidence>
<keyword evidence="9 12" id="KW-0460">Magnesium</keyword>
<feature type="binding site" evidence="12">
    <location>
        <position position="140"/>
    </location>
    <ligand>
        <name>substrate</name>
    </ligand>
</feature>
<evidence type="ECO:0000256" key="1">
    <source>
        <dbReference type="ARBA" id="ARBA00005380"/>
    </source>
</evidence>
<dbReference type="PRINTS" id="PR00990">
    <property type="entry name" value="RIBOKINASE"/>
</dbReference>
<dbReference type="InterPro" id="IPR011877">
    <property type="entry name" value="Ribokinase"/>
</dbReference>
<keyword evidence="8 12" id="KW-0067">ATP-binding</keyword>
<keyword evidence="15" id="KW-1185">Reference proteome</keyword>
<comment type="similarity">
    <text evidence="1">Belongs to the carbohydrate kinase pfkB family.</text>
</comment>
<feature type="binding site" evidence="12">
    <location>
        <begin position="252"/>
        <end position="253"/>
    </location>
    <ligand>
        <name>ATP</name>
        <dbReference type="ChEBI" id="CHEBI:30616"/>
    </ligand>
</feature>
<dbReference type="HAMAP" id="MF_01987">
    <property type="entry name" value="Ribokinase"/>
    <property type="match status" value="1"/>
</dbReference>
<evidence type="ECO:0000313" key="15">
    <source>
        <dbReference type="Proteomes" id="UP001194273"/>
    </source>
</evidence>
<dbReference type="Pfam" id="PF00294">
    <property type="entry name" value="PfkB"/>
    <property type="match status" value="1"/>
</dbReference>
<evidence type="ECO:0000256" key="9">
    <source>
        <dbReference type="ARBA" id="ARBA00022842"/>
    </source>
</evidence>
<feature type="binding site" evidence="12">
    <location>
        <begin position="220"/>
        <end position="225"/>
    </location>
    <ligand>
        <name>ATP</name>
        <dbReference type="ChEBI" id="CHEBI:30616"/>
    </ligand>
</feature>
<evidence type="ECO:0000256" key="12">
    <source>
        <dbReference type="HAMAP-Rule" id="MF_01987"/>
    </source>
</evidence>
<dbReference type="Proteomes" id="UP001194273">
    <property type="component" value="Unassembled WGS sequence"/>
</dbReference>
<comment type="similarity">
    <text evidence="12">Belongs to the carbohydrate kinase PfkB family. Ribokinase subfamily.</text>
</comment>
<feature type="binding site" evidence="12">
    <location>
        <position position="184"/>
    </location>
    <ligand>
        <name>ATP</name>
        <dbReference type="ChEBI" id="CHEBI:30616"/>
    </ligand>
</feature>
<evidence type="ECO:0000313" key="14">
    <source>
        <dbReference type="EMBL" id="MBE5023352.1"/>
    </source>
</evidence>
<keyword evidence="10 12" id="KW-0630">Potassium</keyword>
<feature type="binding site" evidence="12">
    <location>
        <position position="283"/>
    </location>
    <ligand>
        <name>K(+)</name>
        <dbReference type="ChEBI" id="CHEBI:29103"/>
    </ligand>
</feature>
<keyword evidence="6 12" id="KW-0547">Nucleotide-binding</keyword>
<feature type="binding site" evidence="12">
    <location>
        <position position="286"/>
    </location>
    <ligand>
        <name>K(+)</name>
        <dbReference type="ChEBI" id="CHEBI:29103"/>
    </ligand>
</feature>
<comment type="subcellular location">
    <subcellularLocation>
        <location evidence="12">Cytoplasm</location>
    </subcellularLocation>
</comment>
<feature type="binding site" evidence="12">
    <location>
        <position position="288"/>
    </location>
    <ligand>
        <name>K(+)</name>
        <dbReference type="ChEBI" id="CHEBI:29103"/>
    </ligand>
</feature>
<dbReference type="EMBL" id="JADCJZ010000001">
    <property type="protein sequence ID" value="MBE5023352.1"/>
    <property type="molecule type" value="Genomic_DNA"/>
</dbReference>
<keyword evidence="11 12" id="KW-0119">Carbohydrate metabolism</keyword>
<dbReference type="PANTHER" id="PTHR10584">
    <property type="entry name" value="SUGAR KINASE"/>
    <property type="match status" value="1"/>
</dbReference>
<sequence length="303" mass="30502">MPKVIVFGSVNMDLSVDAPRVPAAGETLAGSGFITAAGGKGANQAVAAARLGADVRMVAAVGADGFGEELTAGLAAAGADVSLVRRVAGETTGVAVILRTDGENRIVLHAGANHVLTADDVVADLRRIGEKDDVFVTQGECDPLATEAALRAARELGLYTIYNPAPARPVPDDLWPCVDLVCLNETECQVMCGVLPVDDATCLAAARRLRELGAGAVVITLGAAGSFALGADGETIRMPAAPATVVDTTGAGDTFIGALAAGLARSFSLAESMSWGALASGIAVSRLGAQPSIPTAAEVEALR</sequence>
<dbReference type="EC" id="2.7.1.15" evidence="2 12"/>
<keyword evidence="5 12" id="KW-0479">Metal-binding</keyword>
<gene>
    <name evidence="12" type="primary">rbsK</name>
    <name evidence="14" type="ORF">INF26_00550</name>
</gene>
<comment type="catalytic activity">
    <reaction evidence="12">
        <text>D-ribose + ATP = D-ribose 5-phosphate + ADP + H(+)</text>
        <dbReference type="Rhea" id="RHEA:13697"/>
        <dbReference type="ChEBI" id="CHEBI:15378"/>
        <dbReference type="ChEBI" id="CHEBI:30616"/>
        <dbReference type="ChEBI" id="CHEBI:47013"/>
        <dbReference type="ChEBI" id="CHEBI:78346"/>
        <dbReference type="ChEBI" id="CHEBI:456216"/>
        <dbReference type="EC" id="2.7.1.15"/>
    </reaction>
</comment>
<dbReference type="InterPro" id="IPR011611">
    <property type="entry name" value="PfkB_dom"/>
</dbReference>
<feature type="binding site" evidence="12">
    <location>
        <position position="253"/>
    </location>
    <ligand>
        <name>substrate</name>
    </ligand>
</feature>
<evidence type="ECO:0000256" key="10">
    <source>
        <dbReference type="ARBA" id="ARBA00022958"/>
    </source>
</evidence>
<comment type="pathway">
    <text evidence="12">Carbohydrate metabolism; D-ribose degradation; D-ribose 5-phosphate from beta-D-ribopyranose: step 2/2.</text>
</comment>
<evidence type="ECO:0000256" key="8">
    <source>
        <dbReference type="ARBA" id="ARBA00022840"/>
    </source>
</evidence>
<name>A0ABR9QQN6_9ACTN</name>
<accession>A0ABR9QQN6</accession>
<comment type="function">
    <text evidence="12">Catalyzes the phosphorylation of ribose at O-5 in a reaction requiring ATP and magnesium. The resulting D-ribose-5-phosphate can then be used either for sythesis of nucleotides, histidine, and tryptophan, or as a component of the pentose phosphate pathway.</text>
</comment>
<feature type="binding site" evidence="12">
    <location>
        <position position="249"/>
    </location>
    <ligand>
        <name>K(+)</name>
        <dbReference type="ChEBI" id="CHEBI:29103"/>
    </ligand>
</feature>
<dbReference type="SUPFAM" id="SSF53613">
    <property type="entry name" value="Ribokinase-like"/>
    <property type="match status" value="1"/>
</dbReference>
<evidence type="ECO:0000256" key="5">
    <source>
        <dbReference type="ARBA" id="ARBA00022723"/>
    </source>
</evidence>
<reference evidence="14 15" key="1">
    <citation type="submission" date="2020-10" db="EMBL/GenBank/DDBJ databases">
        <title>ChiBAC.</title>
        <authorList>
            <person name="Zenner C."/>
            <person name="Hitch T.C.A."/>
            <person name="Clavel T."/>
        </authorList>
    </citation>
    <scope>NUCLEOTIDE SEQUENCE [LARGE SCALE GENOMIC DNA]</scope>
    <source>
        <strain evidence="14 15">DSM 107455</strain>
    </source>
</reference>
<evidence type="ECO:0000256" key="11">
    <source>
        <dbReference type="ARBA" id="ARBA00023277"/>
    </source>
</evidence>
<dbReference type="CDD" id="cd01174">
    <property type="entry name" value="ribokinase"/>
    <property type="match status" value="1"/>
</dbReference>
<comment type="caution">
    <text evidence="12">Lacks conserved residue(s) required for the propagation of feature annotation.</text>
</comment>
<comment type="activity regulation">
    <text evidence="12">Activated by a monovalent cation that binds near, but not in, the active site. The most likely occupant of the site in vivo is potassium. Ion binding induces a conformational change that may alter substrate affinity.</text>
</comment>
<feature type="binding site" evidence="12">
    <location>
        <begin position="11"/>
        <end position="13"/>
    </location>
    <ligand>
        <name>substrate</name>
    </ligand>
</feature>
<evidence type="ECO:0000256" key="2">
    <source>
        <dbReference type="ARBA" id="ARBA00012035"/>
    </source>
</evidence>